<name>A0A383CB47_9ZZZZ</name>
<evidence type="ECO:0000313" key="2">
    <source>
        <dbReference type="EMBL" id="SVE29300.1"/>
    </source>
</evidence>
<sequence>AGLVAENTIPSFIAALDLGCQTLELDVHRVNGSAGFRLAVIHDDELIRTTGIAGRVNDYSADTLNQIDAGGASIPMLDQVCDAVRTWAGVHRIDPASLCINIELKGRNTAPTVHEFIQNEPSIKFIVSSFDHQELSKFRDLNKFTRIGVLYHRWHNDWQALAERLQAYSVNLSVRIATAKRVHAIQQAGYEVWVYTVNDRKKAERLAEMGVSAIFSDRPDLLLEQASGRRPSH</sequence>
<dbReference type="GO" id="GO:0008081">
    <property type="term" value="F:phosphoric diester hydrolase activity"/>
    <property type="evidence" value="ECO:0007669"/>
    <property type="project" value="InterPro"/>
</dbReference>
<dbReference type="SUPFAM" id="SSF51695">
    <property type="entry name" value="PLC-like phosphodiesterases"/>
    <property type="match status" value="1"/>
</dbReference>
<protein>
    <recommendedName>
        <fullName evidence="1">GP-PDE domain-containing protein</fullName>
    </recommendedName>
</protein>
<dbReference type="AlphaFoldDB" id="A0A383CB47"/>
<feature type="domain" description="GP-PDE" evidence="1">
    <location>
        <begin position="1"/>
        <end position="226"/>
    </location>
</feature>
<dbReference type="Gene3D" id="3.20.20.190">
    <property type="entry name" value="Phosphatidylinositol (PI) phosphodiesterase"/>
    <property type="match status" value="1"/>
</dbReference>
<dbReference type="Pfam" id="PF03009">
    <property type="entry name" value="GDPD"/>
    <property type="match status" value="1"/>
</dbReference>
<organism evidence="2">
    <name type="scientific">marine metagenome</name>
    <dbReference type="NCBI Taxonomy" id="408172"/>
    <lineage>
        <taxon>unclassified sequences</taxon>
        <taxon>metagenomes</taxon>
        <taxon>ecological metagenomes</taxon>
    </lineage>
</organism>
<dbReference type="PANTHER" id="PTHR46211:SF1">
    <property type="entry name" value="GLYCEROPHOSPHODIESTER PHOSPHODIESTERASE, CYTOPLASMIC"/>
    <property type="match status" value="1"/>
</dbReference>
<dbReference type="InterPro" id="IPR017946">
    <property type="entry name" value="PLC-like_Pdiesterase_TIM-brl"/>
</dbReference>
<evidence type="ECO:0000259" key="1">
    <source>
        <dbReference type="PROSITE" id="PS51704"/>
    </source>
</evidence>
<gene>
    <name evidence="2" type="ORF">METZ01_LOCUS482154</name>
</gene>
<dbReference type="EMBL" id="UINC01207280">
    <property type="protein sequence ID" value="SVE29300.1"/>
    <property type="molecule type" value="Genomic_DNA"/>
</dbReference>
<reference evidence="2" key="1">
    <citation type="submission" date="2018-05" db="EMBL/GenBank/DDBJ databases">
        <authorList>
            <person name="Lanie J.A."/>
            <person name="Ng W.-L."/>
            <person name="Kazmierczak K.M."/>
            <person name="Andrzejewski T.M."/>
            <person name="Davidsen T.M."/>
            <person name="Wayne K.J."/>
            <person name="Tettelin H."/>
            <person name="Glass J.I."/>
            <person name="Rusch D."/>
            <person name="Podicherti R."/>
            <person name="Tsui H.-C.T."/>
            <person name="Winkler M.E."/>
        </authorList>
    </citation>
    <scope>NUCLEOTIDE SEQUENCE</scope>
</reference>
<dbReference type="PANTHER" id="PTHR46211">
    <property type="entry name" value="GLYCEROPHOSPHORYL DIESTER PHOSPHODIESTERASE"/>
    <property type="match status" value="1"/>
</dbReference>
<proteinExistence type="predicted"/>
<feature type="non-terminal residue" evidence="2">
    <location>
        <position position="1"/>
    </location>
</feature>
<accession>A0A383CB47</accession>
<dbReference type="InterPro" id="IPR030395">
    <property type="entry name" value="GP_PDE_dom"/>
</dbReference>
<dbReference type="PROSITE" id="PS51704">
    <property type="entry name" value="GP_PDE"/>
    <property type="match status" value="1"/>
</dbReference>
<dbReference type="GO" id="GO:0006629">
    <property type="term" value="P:lipid metabolic process"/>
    <property type="evidence" value="ECO:0007669"/>
    <property type="project" value="InterPro"/>
</dbReference>